<feature type="domain" description="ABC transporter" evidence="5">
    <location>
        <begin position="4"/>
        <end position="236"/>
    </location>
</feature>
<keyword evidence="3 6" id="KW-0067">ATP-binding</keyword>
<reference evidence="6 7" key="1">
    <citation type="submission" date="2023-12" db="EMBL/GenBank/DDBJ databases">
        <title>Blastococcus brunescens sp. nov., an actonobacterium isolated from sandstone collected in sahara desert.</title>
        <authorList>
            <person name="Gtari M."/>
            <person name="Ghodhbane F."/>
        </authorList>
    </citation>
    <scope>NUCLEOTIDE SEQUENCE [LARGE SCALE GENOMIC DNA]</scope>
    <source>
        <strain evidence="6 7">BMG 8361</strain>
    </source>
</reference>
<dbReference type="Pfam" id="PF17912">
    <property type="entry name" value="OB_MalK"/>
    <property type="match status" value="1"/>
</dbReference>
<organism evidence="6 7">
    <name type="scientific">Blastococcus brunescens</name>
    <dbReference type="NCBI Taxonomy" id="1564165"/>
    <lineage>
        <taxon>Bacteria</taxon>
        <taxon>Bacillati</taxon>
        <taxon>Actinomycetota</taxon>
        <taxon>Actinomycetes</taxon>
        <taxon>Geodermatophilales</taxon>
        <taxon>Geodermatophilaceae</taxon>
        <taxon>Blastococcus</taxon>
    </lineage>
</organism>
<dbReference type="InterPro" id="IPR040582">
    <property type="entry name" value="OB_MalK-like"/>
</dbReference>
<dbReference type="CDD" id="cd03301">
    <property type="entry name" value="ABC_MalK_N"/>
    <property type="match status" value="1"/>
</dbReference>
<dbReference type="SUPFAM" id="SSF52540">
    <property type="entry name" value="P-loop containing nucleoside triphosphate hydrolases"/>
    <property type="match status" value="1"/>
</dbReference>
<evidence type="ECO:0000256" key="4">
    <source>
        <dbReference type="SAM" id="MobiDB-lite"/>
    </source>
</evidence>
<dbReference type="Gene3D" id="2.40.50.100">
    <property type="match status" value="1"/>
</dbReference>
<protein>
    <submittedName>
        <fullName evidence="6">Sn-glycerol-3-phosphate ABC transporter ATP-binding protein UgpC</fullName>
    </submittedName>
</protein>
<keyword evidence="1" id="KW-0813">Transport</keyword>
<dbReference type="PANTHER" id="PTHR43875:SF1">
    <property type="entry name" value="OSMOPROTECTIVE COMPOUNDS UPTAKE ATP-BINDING PROTEIN GGTA"/>
    <property type="match status" value="1"/>
</dbReference>
<accession>A0ABZ1BAU8</accession>
<dbReference type="InterPro" id="IPR027417">
    <property type="entry name" value="P-loop_NTPase"/>
</dbReference>
<dbReference type="InterPro" id="IPR015855">
    <property type="entry name" value="ABC_transpr_MalK-like"/>
</dbReference>
<evidence type="ECO:0000256" key="3">
    <source>
        <dbReference type="ARBA" id="ARBA00022840"/>
    </source>
</evidence>
<dbReference type="SMART" id="SM00382">
    <property type="entry name" value="AAA"/>
    <property type="match status" value="1"/>
</dbReference>
<keyword evidence="2" id="KW-0547">Nucleotide-binding</keyword>
<proteinExistence type="predicted"/>
<evidence type="ECO:0000313" key="6">
    <source>
        <dbReference type="EMBL" id="WRL67268.1"/>
    </source>
</evidence>
<dbReference type="Gene3D" id="3.40.50.300">
    <property type="entry name" value="P-loop containing nucleotide triphosphate hydrolases"/>
    <property type="match status" value="1"/>
</dbReference>
<dbReference type="Pfam" id="PF00005">
    <property type="entry name" value="ABC_tran"/>
    <property type="match status" value="1"/>
</dbReference>
<evidence type="ECO:0000256" key="2">
    <source>
        <dbReference type="ARBA" id="ARBA00022741"/>
    </source>
</evidence>
<dbReference type="InterPro" id="IPR017871">
    <property type="entry name" value="ABC_transporter-like_CS"/>
</dbReference>
<dbReference type="PANTHER" id="PTHR43875">
    <property type="entry name" value="MALTODEXTRIN IMPORT ATP-BINDING PROTEIN MSMX"/>
    <property type="match status" value="1"/>
</dbReference>
<dbReference type="EMBL" id="CP141261">
    <property type="protein sequence ID" value="WRL67268.1"/>
    <property type="molecule type" value="Genomic_DNA"/>
</dbReference>
<name>A0ABZ1BAU8_9ACTN</name>
<feature type="compositionally biased region" description="Pro residues" evidence="4">
    <location>
        <begin position="392"/>
        <end position="404"/>
    </location>
</feature>
<dbReference type="InterPro" id="IPR003593">
    <property type="entry name" value="AAA+_ATPase"/>
</dbReference>
<dbReference type="InterPro" id="IPR047641">
    <property type="entry name" value="ABC_transpr_MalK/UgpC-like"/>
</dbReference>
<feature type="compositionally biased region" description="Pro residues" evidence="4">
    <location>
        <begin position="366"/>
        <end position="375"/>
    </location>
</feature>
<evidence type="ECO:0000259" key="5">
    <source>
        <dbReference type="PROSITE" id="PS50893"/>
    </source>
</evidence>
<gene>
    <name evidence="6" type="primary">ugpC</name>
    <name evidence="6" type="ORF">U6N30_32655</name>
</gene>
<keyword evidence="7" id="KW-1185">Reference proteome</keyword>
<dbReference type="InterPro" id="IPR008995">
    <property type="entry name" value="Mo/tungstate-bd_C_term_dom"/>
</dbReference>
<feature type="region of interest" description="Disordered" evidence="4">
    <location>
        <begin position="429"/>
        <end position="449"/>
    </location>
</feature>
<dbReference type="InterPro" id="IPR003439">
    <property type="entry name" value="ABC_transporter-like_ATP-bd"/>
</dbReference>
<dbReference type="PROSITE" id="PS00211">
    <property type="entry name" value="ABC_TRANSPORTER_1"/>
    <property type="match status" value="1"/>
</dbReference>
<evidence type="ECO:0000313" key="7">
    <source>
        <dbReference type="Proteomes" id="UP001324287"/>
    </source>
</evidence>
<evidence type="ECO:0000256" key="1">
    <source>
        <dbReference type="ARBA" id="ARBA00022448"/>
    </source>
</evidence>
<feature type="region of interest" description="Disordered" evidence="4">
    <location>
        <begin position="354"/>
        <end position="414"/>
    </location>
</feature>
<dbReference type="SUPFAM" id="SSF50331">
    <property type="entry name" value="MOP-like"/>
    <property type="match status" value="1"/>
</dbReference>
<dbReference type="Proteomes" id="UP001324287">
    <property type="component" value="Chromosome"/>
</dbReference>
<dbReference type="NCBIfam" id="NF008653">
    <property type="entry name" value="PRK11650.1"/>
    <property type="match status" value="1"/>
</dbReference>
<dbReference type="GO" id="GO:0005524">
    <property type="term" value="F:ATP binding"/>
    <property type="evidence" value="ECO:0007669"/>
    <property type="project" value="UniProtKB-KW"/>
</dbReference>
<sequence>MATVTYDRATCVYSGAERSAVDALDLRVEDGEFLVLVGPSGCGKSTSLRMLAGLEPVHDGRILIGDRDVTDMAPKDRDIAMVFQNYALYPHMTVADNMGFALKIAGLPKADIGARVREAAKVLDLEPYLDRKPKALSGGQRQRVAMGRAIVRQPQVFLMDEPLSNLDAKLRVQTRTQIAQLQRRLGVTTVYVTHDQVEAMTMGDRVCVLKDGLLMQVGRPRELYDRPANVFVAGFLGSPAMNLYPLPVVDGGVAFGDVVHPAARAGAGGTVTLGVRPEDLEIADSGLRMEVDLVEELGADAYAYGRVVLAGEEQPLTGRVDARRPRRRATSCTCGRAPGRCTCSAPTARVWRTEGRLARQRLRPARPVPGRPPVRPADVPRPRCPPSDAAARPPPDARPPPVDRPPARGDRGCRSCPSWCRSPLCRSLLCPSRPGPRPAERTEQSRQVLNQGRCRRRRWCSGRTPRG</sequence>
<dbReference type="PROSITE" id="PS50893">
    <property type="entry name" value="ABC_TRANSPORTER_2"/>
    <property type="match status" value="1"/>
</dbReference>